<comment type="caution">
    <text evidence="2">The sequence shown here is derived from an EMBL/GenBank/DDBJ whole genome shotgun (WGS) entry which is preliminary data.</text>
</comment>
<organism evidence="2 3">
    <name type="scientific">Rubus argutus</name>
    <name type="common">Southern blackberry</name>
    <dbReference type="NCBI Taxonomy" id="59490"/>
    <lineage>
        <taxon>Eukaryota</taxon>
        <taxon>Viridiplantae</taxon>
        <taxon>Streptophyta</taxon>
        <taxon>Embryophyta</taxon>
        <taxon>Tracheophyta</taxon>
        <taxon>Spermatophyta</taxon>
        <taxon>Magnoliopsida</taxon>
        <taxon>eudicotyledons</taxon>
        <taxon>Gunneridae</taxon>
        <taxon>Pentapetalae</taxon>
        <taxon>rosids</taxon>
        <taxon>fabids</taxon>
        <taxon>Rosales</taxon>
        <taxon>Rosaceae</taxon>
        <taxon>Rosoideae</taxon>
        <taxon>Rosoideae incertae sedis</taxon>
        <taxon>Rubus</taxon>
    </lineage>
</organism>
<keyword evidence="3" id="KW-1185">Reference proteome</keyword>
<accession>A0AAW1YKK7</accession>
<dbReference type="Proteomes" id="UP001457282">
    <property type="component" value="Unassembled WGS sequence"/>
</dbReference>
<protein>
    <recommendedName>
        <fullName evidence="1">DUF7699 domain-containing protein</fullName>
    </recommendedName>
</protein>
<sequence>MSGTKVVCIQRNAEHQRLKDGNGESLYPRSSLVINCTGNVCKEDVVLFTQNVYEKFDKMTRHGKVLGKRTVAGRVVKESFGAAKQQHIYFYY</sequence>
<dbReference type="Pfam" id="PF24766">
    <property type="entry name" value="DUF7699"/>
    <property type="match status" value="1"/>
</dbReference>
<evidence type="ECO:0000313" key="2">
    <source>
        <dbReference type="EMBL" id="KAK9949166.1"/>
    </source>
</evidence>
<name>A0AAW1YKK7_RUBAR</name>
<proteinExistence type="predicted"/>
<dbReference type="InterPro" id="IPR056116">
    <property type="entry name" value="DUF7699"/>
</dbReference>
<dbReference type="EMBL" id="JBEDUW010000001">
    <property type="protein sequence ID" value="KAK9949166.1"/>
    <property type="molecule type" value="Genomic_DNA"/>
</dbReference>
<dbReference type="PANTHER" id="PTHR35323:SF2">
    <property type="entry name" value="SAP DOMAIN-CONTAINING PROTEIN"/>
    <property type="match status" value="1"/>
</dbReference>
<gene>
    <name evidence="2" type="ORF">M0R45_004701</name>
</gene>
<evidence type="ECO:0000259" key="1">
    <source>
        <dbReference type="Pfam" id="PF24766"/>
    </source>
</evidence>
<reference evidence="2 3" key="1">
    <citation type="journal article" date="2023" name="G3 (Bethesda)">
        <title>A chromosome-length genome assembly and annotation of blackberry (Rubus argutus, cv. 'Hillquist').</title>
        <authorList>
            <person name="Bruna T."/>
            <person name="Aryal R."/>
            <person name="Dudchenko O."/>
            <person name="Sargent D.J."/>
            <person name="Mead D."/>
            <person name="Buti M."/>
            <person name="Cavallini A."/>
            <person name="Hytonen T."/>
            <person name="Andres J."/>
            <person name="Pham M."/>
            <person name="Weisz D."/>
            <person name="Mascagni F."/>
            <person name="Usai G."/>
            <person name="Natali L."/>
            <person name="Bassil N."/>
            <person name="Fernandez G.E."/>
            <person name="Lomsadze A."/>
            <person name="Armour M."/>
            <person name="Olukolu B."/>
            <person name="Poorten T."/>
            <person name="Britton C."/>
            <person name="Davik J."/>
            <person name="Ashrafi H."/>
            <person name="Aiden E.L."/>
            <person name="Borodovsky M."/>
            <person name="Worthington M."/>
        </authorList>
    </citation>
    <scope>NUCLEOTIDE SEQUENCE [LARGE SCALE GENOMIC DNA]</scope>
    <source>
        <strain evidence="2">PI 553951</strain>
    </source>
</reference>
<dbReference type="PANTHER" id="PTHR35323">
    <property type="entry name" value="SAP DOMAIN-CONTAINING PROTEIN"/>
    <property type="match status" value="1"/>
</dbReference>
<evidence type="ECO:0000313" key="3">
    <source>
        <dbReference type="Proteomes" id="UP001457282"/>
    </source>
</evidence>
<dbReference type="AlphaFoldDB" id="A0AAW1YKK7"/>
<feature type="domain" description="DUF7699" evidence="1">
    <location>
        <begin position="41"/>
        <end position="89"/>
    </location>
</feature>